<evidence type="ECO:0000313" key="2">
    <source>
        <dbReference type="EMBL" id="ACR34939.1"/>
    </source>
</evidence>
<reference evidence="2" key="1">
    <citation type="journal article" date="2009" name="PLoS Genet.">
        <title>Sequencing, mapping, and analysis of 27,455 maize full-length cDNAs.</title>
        <authorList>
            <person name="Soderlund C."/>
            <person name="Descour A."/>
            <person name="Kudrna D."/>
            <person name="Bomhoff M."/>
            <person name="Boyd L."/>
            <person name="Currie J."/>
            <person name="Angelova A."/>
            <person name="Collura K."/>
            <person name="Wissotski M."/>
            <person name="Ashley E."/>
            <person name="Morrow D."/>
            <person name="Fernandes J."/>
            <person name="Walbot V."/>
            <person name="Yu Y."/>
        </authorList>
    </citation>
    <scope>NUCLEOTIDE SEQUENCE</scope>
    <source>
        <strain evidence="2">B73</strain>
    </source>
</reference>
<feature type="region of interest" description="Disordered" evidence="1">
    <location>
        <begin position="30"/>
        <end position="58"/>
    </location>
</feature>
<dbReference type="EMBL" id="BT084586">
    <property type="protein sequence ID" value="ACR34939.1"/>
    <property type="molecule type" value="mRNA"/>
</dbReference>
<evidence type="ECO:0000256" key="1">
    <source>
        <dbReference type="SAM" id="MobiDB-lite"/>
    </source>
</evidence>
<name>C4J189_MAIZE</name>
<dbReference type="HOGENOM" id="CLU_2458131_0_0_1"/>
<organism evidence="2">
    <name type="scientific">Zea mays</name>
    <name type="common">Maize</name>
    <dbReference type="NCBI Taxonomy" id="4577"/>
    <lineage>
        <taxon>Eukaryota</taxon>
        <taxon>Viridiplantae</taxon>
        <taxon>Streptophyta</taxon>
        <taxon>Embryophyta</taxon>
        <taxon>Tracheophyta</taxon>
        <taxon>Spermatophyta</taxon>
        <taxon>Magnoliopsida</taxon>
        <taxon>Liliopsida</taxon>
        <taxon>Poales</taxon>
        <taxon>Poaceae</taxon>
        <taxon>PACMAD clade</taxon>
        <taxon>Panicoideae</taxon>
        <taxon>Andropogonodae</taxon>
        <taxon>Andropogoneae</taxon>
        <taxon>Tripsacinae</taxon>
        <taxon>Zea</taxon>
    </lineage>
</organism>
<dbReference type="AlphaFoldDB" id="C4J189"/>
<reference evidence="2" key="2">
    <citation type="submission" date="2012-06" db="EMBL/GenBank/DDBJ databases">
        <authorList>
            <person name="Yu Y."/>
            <person name="Currie J."/>
            <person name="Lomeli R."/>
            <person name="Angelova A."/>
            <person name="Collura K."/>
            <person name="Wissotski M."/>
            <person name="Campos D."/>
            <person name="Kudrna D."/>
            <person name="Golser W."/>
            <person name="Ashely E."/>
            <person name="Descour A."/>
            <person name="Fernandes J."/>
            <person name="Soderlund C."/>
            <person name="Walbot V."/>
        </authorList>
    </citation>
    <scope>NUCLEOTIDE SEQUENCE</scope>
    <source>
        <strain evidence="2">B73</strain>
    </source>
</reference>
<protein>
    <submittedName>
        <fullName evidence="2">Uncharacterized protein</fullName>
    </submittedName>
</protein>
<accession>C4J189</accession>
<sequence length="89" mass="10523">MKSDVHLKRNRRGYKKENLAQPKRIIFGKETNLKPRKKKKNKIGEHKQENTNLSVEGWNPKKRKMKFADLPNHFIQKKAVTYSHVVGKT</sequence>
<feature type="region of interest" description="Disordered" evidence="1">
    <location>
        <begin position="1"/>
        <end position="20"/>
    </location>
</feature>
<proteinExistence type="evidence at transcript level"/>